<accession>A0A0A9F053</accession>
<sequence>MLWLACWLAWINHFVTATIKIWTTQTQNLAWIVHVPVTCEHYLRCRHSLSKGTLPLALPQLLNFDNITL</sequence>
<protein>
    <recommendedName>
        <fullName evidence="3">Secreted protein</fullName>
    </recommendedName>
</protein>
<evidence type="ECO:0008006" key="3">
    <source>
        <dbReference type="Google" id="ProtNLM"/>
    </source>
</evidence>
<reference evidence="2" key="2">
    <citation type="journal article" date="2015" name="Data Brief">
        <title>Shoot transcriptome of the giant reed, Arundo donax.</title>
        <authorList>
            <person name="Barrero R.A."/>
            <person name="Guerrero F.D."/>
            <person name="Moolhuijzen P."/>
            <person name="Goolsby J.A."/>
            <person name="Tidwell J."/>
            <person name="Bellgard S.E."/>
            <person name="Bellgard M.I."/>
        </authorList>
    </citation>
    <scope>NUCLEOTIDE SEQUENCE</scope>
    <source>
        <tissue evidence="2">Shoot tissue taken approximately 20 cm above the soil surface</tissue>
    </source>
</reference>
<proteinExistence type="predicted"/>
<name>A0A0A9F053_ARUDO</name>
<evidence type="ECO:0000313" key="2">
    <source>
        <dbReference type="EMBL" id="JAE05702.1"/>
    </source>
</evidence>
<feature type="chain" id="PRO_5002064504" description="Secreted protein" evidence="1">
    <location>
        <begin position="18"/>
        <end position="69"/>
    </location>
</feature>
<feature type="signal peptide" evidence="1">
    <location>
        <begin position="1"/>
        <end position="17"/>
    </location>
</feature>
<organism evidence="2">
    <name type="scientific">Arundo donax</name>
    <name type="common">Giant reed</name>
    <name type="synonym">Donax arundinaceus</name>
    <dbReference type="NCBI Taxonomy" id="35708"/>
    <lineage>
        <taxon>Eukaryota</taxon>
        <taxon>Viridiplantae</taxon>
        <taxon>Streptophyta</taxon>
        <taxon>Embryophyta</taxon>
        <taxon>Tracheophyta</taxon>
        <taxon>Spermatophyta</taxon>
        <taxon>Magnoliopsida</taxon>
        <taxon>Liliopsida</taxon>
        <taxon>Poales</taxon>
        <taxon>Poaceae</taxon>
        <taxon>PACMAD clade</taxon>
        <taxon>Arundinoideae</taxon>
        <taxon>Arundineae</taxon>
        <taxon>Arundo</taxon>
    </lineage>
</organism>
<dbReference type="EMBL" id="GBRH01192194">
    <property type="protein sequence ID" value="JAE05702.1"/>
    <property type="molecule type" value="Transcribed_RNA"/>
</dbReference>
<evidence type="ECO:0000256" key="1">
    <source>
        <dbReference type="SAM" id="SignalP"/>
    </source>
</evidence>
<keyword evidence="1" id="KW-0732">Signal</keyword>
<dbReference type="AlphaFoldDB" id="A0A0A9F053"/>
<reference evidence="2" key="1">
    <citation type="submission" date="2014-09" db="EMBL/GenBank/DDBJ databases">
        <authorList>
            <person name="Magalhaes I.L.F."/>
            <person name="Oliveira U."/>
            <person name="Santos F.R."/>
            <person name="Vidigal T.H.D.A."/>
            <person name="Brescovit A.D."/>
            <person name="Santos A.J."/>
        </authorList>
    </citation>
    <scope>NUCLEOTIDE SEQUENCE</scope>
    <source>
        <tissue evidence="2">Shoot tissue taken approximately 20 cm above the soil surface</tissue>
    </source>
</reference>